<dbReference type="PANTHER" id="PTHR46629">
    <property type="entry name" value="OS01G0917900 PROTEIN"/>
    <property type="match status" value="1"/>
</dbReference>
<dbReference type="SUPFAM" id="SSF57850">
    <property type="entry name" value="RING/U-box"/>
    <property type="match status" value="1"/>
</dbReference>
<keyword evidence="1" id="KW-0862">Zinc</keyword>
<dbReference type="PROSITE" id="PS50089">
    <property type="entry name" value="ZF_RING_2"/>
    <property type="match status" value="1"/>
</dbReference>
<reference evidence="5" key="1">
    <citation type="submission" date="2025-08" db="UniProtKB">
        <authorList>
            <consortium name="RefSeq"/>
        </authorList>
    </citation>
    <scope>IDENTIFICATION</scope>
    <source>
        <tissue evidence="5">Leaves</tissue>
    </source>
</reference>
<dbReference type="CDD" id="cd16449">
    <property type="entry name" value="RING-HC"/>
    <property type="match status" value="1"/>
</dbReference>
<dbReference type="InParanoid" id="A0A2I4EF48"/>
<name>A0A2I4EF48_JUGRE</name>
<evidence type="ECO:0000259" key="3">
    <source>
        <dbReference type="PROSITE" id="PS50089"/>
    </source>
</evidence>
<dbReference type="Proteomes" id="UP000235220">
    <property type="component" value="Chromosome 10"/>
</dbReference>
<dbReference type="GeneID" id="108989037"/>
<dbReference type="AlphaFoldDB" id="A0A2I4EF48"/>
<accession>A0A2I4EF48</accession>
<feature type="compositionally biased region" description="Polar residues" evidence="2">
    <location>
        <begin position="156"/>
        <end position="168"/>
    </location>
</feature>
<evidence type="ECO:0000256" key="1">
    <source>
        <dbReference type="PROSITE-ProRule" id="PRU00175"/>
    </source>
</evidence>
<feature type="compositionally biased region" description="Polar residues" evidence="2">
    <location>
        <begin position="210"/>
        <end position="223"/>
    </location>
</feature>
<keyword evidence="1" id="KW-0863">Zinc-finger</keyword>
<keyword evidence="4" id="KW-1185">Reference proteome</keyword>
<proteinExistence type="predicted"/>
<dbReference type="FunCoup" id="A0A2I4EF48">
    <property type="interactions" value="28"/>
</dbReference>
<dbReference type="GO" id="GO:0008270">
    <property type="term" value="F:zinc ion binding"/>
    <property type="evidence" value="ECO:0007669"/>
    <property type="project" value="UniProtKB-KW"/>
</dbReference>
<keyword evidence="1" id="KW-0479">Metal-binding</keyword>
<organism evidence="4 5">
    <name type="scientific">Juglans regia</name>
    <name type="common">English walnut</name>
    <dbReference type="NCBI Taxonomy" id="51240"/>
    <lineage>
        <taxon>Eukaryota</taxon>
        <taxon>Viridiplantae</taxon>
        <taxon>Streptophyta</taxon>
        <taxon>Embryophyta</taxon>
        <taxon>Tracheophyta</taxon>
        <taxon>Spermatophyta</taxon>
        <taxon>Magnoliopsida</taxon>
        <taxon>eudicotyledons</taxon>
        <taxon>Gunneridae</taxon>
        <taxon>Pentapetalae</taxon>
        <taxon>rosids</taxon>
        <taxon>fabids</taxon>
        <taxon>Fagales</taxon>
        <taxon>Juglandaceae</taxon>
        <taxon>Juglans</taxon>
    </lineage>
</organism>
<dbReference type="OrthoDB" id="1711136at2759"/>
<dbReference type="Pfam" id="PF13920">
    <property type="entry name" value="zf-C3HC4_3"/>
    <property type="match status" value="1"/>
</dbReference>
<protein>
    <submittedName>
        <fullName evidence="5">E3 ubiquitin-protein ligase rnf8-like isoform X1</fullName>
    </submittedName>
</protein>
<dbReference type="InterPro" id="IPR001841">
    <property type="entry name" value="Znf_RING"/>
</dbReference>
<feature type="domain" description="RING-type" evidence="3">
    <location>
        <begin position="373"/>
        <end position="411"/>
    </location>
</feature>
<evidence type="ECO:0000313" key="4">
    <source>
        <dbReference type="Proteomes" id="UP000235220"/>
    </source>
</evidence>
<dbReference type="SMART" id="SM00184">
    <property type="entry name" value="RING"/>
    <property type="match status" value="1"/>
</dbReference>
<feature type="compositionally biased region" description="Low complexity" evidence="2">
    <location>
        <begin position="312"/>
        <end position="322"/>
    </location>
</feature>
<sequence length="421" mass="46134">MEGGGRRRLTLRDQMSAVDGGVREVPAGLTLNDVLGTMEKQAALAPPAPLGRSQSAPGLQPQLSNLTLMDVIREEDPNSRSSFEGLLGDHPNRDKKYWKNFKHKLSLKRAGANWTSSIRIPTSDIPIRNANVIGNSRSSRQISFSRINSVRYPHSAESTQSDDSSTYSAADRDHSSSSSAPGIRPQISRLCSTRLHQSESTHPGDPDSSDAPSLSQLQSFGRQMSRHNSTRYLVNLRQNSMYNSDVADFAATVDGDEEGNDDTDETSQQVPTRRLAVVLAEERALSAREAVAAQEAAEAAAAAAAEREQLESESSGSPAAEPQVRMSLMDLMDYNMADEEEEEEPEEEEEEEEVEVEEEESESGEGGGVEHKCCVCMVRHKGAAFIPCGHTFCRLCSRELMVGRGNCPLCNRFITEILDIF</sequence>
<evidence type="ECO:0000313" key="5">
    <source>
        <dbReference type="RefSeq" id="XP_018818024.2"/>
    </source>
</evidence>
<gene>
    <name evidence="5" type="primary">LOC108989037</name>
</gene>
<evidence type="ECO:0000256" key="2">
    <source>
        <dbReference type="SAM" id="MobiDB-lite"/>
    </source>
</evidence>
<feature type="region of interest" description="Disordered" evidence="2">
    <location>
        <begin position="151"/>
        <end position="226"/>
    </location>
</feature>
<feature type="region of interest" description="Disordered" evidence="2">
    <location>
        <begin position="302"/>
        <end position="323"/>
    </location>
</feature>
<feature type="compositionally biased region" description="Basic and acidic residues" evidence="2">
    <location>
        <begin position="196"/>
        <end position="205"/>
    </location>
</feature>
<dbReference type="InterPro" id="IPR013083">
    <property type="entry name" value="Znf_RING/FYVE/PHD"/>
</dbReference>
<feature type="compositionally biased region" description="Acidic residues" evidence="2">
    <location>
        <begin position="337"/>
        <end position="363"/>
    </location>
</feature>
<dbReference type="RefSeq" id="XP_018818024.2">
    <property type="nucleotide sequence ID" value="XM_018962479.2"/>
</dbReference>
<dbReference type="Gene3D" id="3.30.40.10">
    <property type="entry name" value="Zinc/RING finger domain, C3HC4 (zinc finger)"/>
    <property type="match status" value="1"/>
</dbReference>
<feature type="region of interest" description="Disordered" evidence="2">
    <location>
        <begin position="337"/>
        <end position="368"/>
    </location>
</feature>
<dbReference type="KEGG" id="jre:108989037"/>